<dbReference type="PROSITE" id="PS51257">
    <property type="entry name" value="PROKAR_LIPOPROTEIN"/>
    <property type="match status" value="1"/>
</dbReference>
<name>A0A9R1M3U7_WHEAT</name>
<feature type="compositionally biased region" description="Pro residues" evidence="1">
    <location>
        <begin position="197"/>
        <end position="209"/>
    </location>
</feature>
<feature type="region of interest" description="Disordered" evidence="1">
    <location>
        <begin position="189"/>
        <end position="253"/>
    </location>
</feature>
<evidence type="ECO:0000256" key="1">
    <source>
        <dbReference type="SAM" id="MobiDB-lite"/>
    </source>
</evidence>
<organism evidence="2">
    <name type="scientific">Triticum aestivum</name>
    <name type="common">Wheat</name>
    <dbReference type="NCBI Taxonomy" id="4565"/>
    <lineage>
        <taxon>Eukaryota</taxon>
        <taxon>Viridiplantae</taxon>
        <taxon>Streptophyta</taxon>
        <taxon>Embryophyta</taxon>
        <taxon>Tracheophyta</taxon>
        <taxon>Spermatophyta</taxon>
        <taxon>Magnoliopsida</taxon>
        <taxon>Liliopsida</taxon>
        <taxon>Poales</taxon>
        <taxon>Poaceae</taxon>
        <taxon>BOP clade</taxon>
        <taxon>Pooideae</taxon>
        <taxon>Triticodae</taxon>
        <taxon>Triticeae</taxon>
        <taxon>Triticinae</taxon>
        <taxon>Triticum</taxon>
    </lineage>
</organism>
<dbReference type="PANTHER" id="PTHR33087:SF42">
    <property type="entry name" value="DUF4283 DOMAIN-CONTAINING PROTEIN"/>
    <property type="match status" value="1"/>
</dbReference>
<accession>A0A9R1M3U7</accession>
<protein>
    <recommendedName>
        <fullName evidence="3">DUF4283 domain-containing protein</fullName>
    </recommendedName>
</protein>
<feature type="non-terminal residue" evidence="2">
    <location>
        <position position="253"/>
    </location>
</feature>
<dbReference type="EMBL" id="CM022230">
    <property type="protein sequence ID" value="KAF7100205.1"/>
    <property type="molecule type" value="Genomic_DNA"/>
</dbReference>
<proteinExistence type="predicted"/>
<comment type="caution">
    <text evidence="2">The sequence shown here is derived from an EMBL/GenBank/DDBJ whole genome shotgun (WGS) entry which is preliminary data.</text>
</comment>
<dbReference type="Proteomes" id="UP000815260">
    <property type="component" value="Chromosome 7B"/>
</dbReference>
<dbReference type="AlphaFoldDB" id="A0A9R1M3U7"/>
<evidence type="ECO:0008006" key="3">
    <source>
        <dbReference type="Google" id="ProtNLM"/>
    </source>
</evidence>
<sequence>MESELTRAVVVSVGGAQPSLDLAEAAAALHVAFGCGPMDLSIRAFFPKDFLVLCRTVELRDRMVDRGMAMAGETPLVLGSWLRQSRVVGIVMPFLVQLALVGIRANAWSRRAAQEVLRGIGLVVKVADCTARRSDMSRFRVWLRTDDPDRIPSRRILVVEEPHRRQVARQADGMDAFWYPVEIIREAPPARPSWRSAPPPPPRSPPPPPDSDEDEDGCDGGDGPRPCIGRACAARAQPLDGLEGSTMGSSASA</sequence>
<evidence type="ECO:0000313" key="2">
    <source>
        <dbReference type="EMBL" id="KAF7100205.1"/>
    </source>
</evidence>
<dbReference type="InterPro" id="IPR053253">
    <property type="entry name" value="Sex_diff_modulator"/>
</dbReference>
<feature type="compositionally biased region" description="Acidic residues" evidence="1">
    <location>
        <begin position="210"/>
        <end position="219"/>
    </location>
</feature>
<dbReference type="OrthoDB" id="696323at2759"/>
<gene>
    <name evidence="2" type="ORF">CFC21_101742</name>
</gene>
<reference evidence="2" key="2">
    <citation type="submission" date="2020-03" db="EMBL/GenBank/DDBJ databases">
        <title>The second near-complete assembly of the hexaploid bread wheat (Triticum aestivum) genome.</title>
        <authorList>
            <person name="Zimin A.V."/>
            <person name="Puiu D."/>
            <person name="Shumante A."/>
            <person name="Alonge M."/>
            <person name="Salzberg S.L."/>
        </authorList>
    </citation>
    <scope>NUCLEOTIDE SEQUENCE</scope>
    <source>
        <tissue evidence="2">Leaf</tissue>
    </source>
</reference>
<dbReference type="PANTHER" id="PTHR33087">
    <property type="entry name" value="OS07G0539200 PROTEIN"/>
    <property type="match status" value="1"/>
</dbReference>
<reference evidence="2" key="1">
    <citation type="journal article" date="2017" name="Gigascience">
        <title>The first near-complete assembly of the hexaploid bread wheat genome, Triticum aestivum.</title>
        <authorList>
            <person name="Zimin A.V."/>
            <person name="Puiu D."/>
            <person name="Hall R."/>
            <person name="Kingan S."/>
            <person name="Clavijo B.J."/>
            <person name="Salzberg S.L."/>
        </authorList>
    </citation>
    <scope>NUCLEOTIDE SEQUENCE</scope>
    <source>
        <tissue evidence="2">Leaf</tissue>
    </source>
</reference>